<name>A0A0D3ELD5_9ORYZ</name>
<organism evidence="1">
    <name type="scientific">Oryza barthii</name>
    <dbReference type="NCBI Taxonomy" id="65489"/>
    <lineage>
        <taxon>Eukaryota</taxon>
        <taxon>Viridiplantae</taxon>
        <taxon>Streptophyta</taxon>
        <taxon>Embryophyta</taxon>
        <taxon>Tracheophyta</taxon>
        <taxon>Spermatophyta</taxon>
        <taxon>Magnoliopsida</taxon>
        <taxon>Liliopsida</taxon>
        <taxon>Poales</taxon>
        <taxon>Poaceae</taxon>
        <taxon>BOP clade</taxon>
        <taxon>Oryzoideae</taxon>
        <taxon>Oryzeae</taxon>
        <taxon>Oryzinae</taxon>
        <taxon>Oryza</taxon>
    </lineage>
</organism>
<dbReference type="HOGENOM" id="CLU_1899369_0_0_1"/>
<dbReference type="AlphaFoldDB" id="A0A0D3ELD5"/>
<proteinExistence type="predicted"/>
<evidence type="ECO:0000313" key="1">
    <source>
        <dbReference type="EnsemblPlants" id="OBART01G08190.1"/>
    </source>
</evidence>
<evidence type="ECO:0000313" key="2">
    <source>
        <dbReference type="Proteomes" id="UP000026960"/>
    </source>
</evidence>
<accession>A0A0D3ELD5</accession>
<protein>
    <submittedName>
        <fullName evidence="1">Uncharacterized protein</fullName>
    </submittedName>
</protein>
<dbReference type="PaxDb" id="65489-OBART01G08190.1"/>
<dbReference type="EnsemblPlants" id="OBART01G08190.1">
    <property type="protein sequence ID" value="OBART01G08190.1"/>
    <property type="gene ID" value="OBART01G08190"/>
</dbReference>
<reference evidence="1" key="1">
    <citation type="journal article" date="2009" name="Rice">
        <title>De Novo Next Generation Sequencing of Plant Genomes.</title>
        <authorList>
            <person name="Rounsley S."/>
            <person name="Marri P.R."/>
            <person name="Yu Y."/>
            <person name="He R."/>
            <person name="Sisneros N."/>
            <person name="Goicoechea J.L."/>
            <person name="Lee S.J."/>
            <person name="Angelova A."/>
            <person name="Kudrna D."/>
            <person name="Luo M."/>
            <person name="Affourtit J."/>
            <person name="Desany B."/>
            <person name="Knight J."/>
            <person name="Niazi F."/>
            <person name="Egholm M."/>
            <person name="Wing R.A."/>
        </authorList>
    </citation>
    <scope>NUCLEOTIDE SEQUENCE [LARGE SCALE GENOMIC DNA]</scope>
    <source>
        <strain evidence="1">cv. IRGC 105608</strain>
    </source>
</reference>
<sequence length="134" mass="14677">MAAAAVGVASRARRSSGPRGVAFCRWTNGLLHPRFVFPEAAAVAGSWAGSAQGKDCKEKHPNVKQEDKWKTCYKFFMHQFFKYHCPARLGLRGELVKEGRRRLHLDGLARILGHDAAVVAMASATLGKKDASKV</sequence>
<keyword evidence="2" id="KW-1185">Reference proteome</keyword>
<reference evidence="1" key="2">
    <citation type="submission" date="2015-03" db="UniProtKB">
        <authorList>
            <consortium name="EnsemblPlants"/>
        </authorList>
    </citation>
    <scope>IDENTIFICATION</scope>
</reference>
<dbReference type="Gramene" id="OBART01G08190.1">
    <property type="protein sequence ID" value="OBART01G08190.1"/>
    <property type="gene ID" value="OBART01G08190"/>
</dbReference>
<dbReference type="Proteomes" id="UP000026960">
    <property type="component" value="Chromosome 1"/>
</dbReference>